<feature type="transmembrane region" description="Helical" evidence="6">
    <location>
        <begin position="35"/>
        <end position="53"/>
    </location>
</feature>
<evidence type="ECO:0000313" key="8">
    <source>
        <dbReference type="Proteomes" id="UP000001568"/>
    </source>
</evidence>
<evidence type="ECO:0000256" key="2">
    <source>
        <dbReference type="ARBA" id="ARBA00022692"/>
    </source>
</evidence>
<feature type="region of interest" description="Disordered" evidence="5">
    <location>
        <begin position="237"/>
        <end position="311"/>
    </location>
</feature>
<evidence type="ECO:0000256" key="3">
    <source>
        <dbReference type="ARBA" id="ARBA00022989"/>
    </source>
</evidence>
<dbReference type="GO" id="GO:0016020">
    <property type="term" value="C:membrane"/>
    <property type="evidence" value="ECO:0007669"/>
    <property type="project" value="UniProtKB-SubCell"/>
</dbReference>
<dbReference type="AlphaFoldDB" id="A4S0W2"/>
<keyword evidence="2 6" id="KW-0812">Transmembrane</keyword>
<keyword evidence="8" id="KW-1185">Reference proteome</keyword>
<feature type="compositionally biased region" description="Basic and acidic residues" evidence="5">
    <location>
        <begin position="272"/>
        <end position="294"/>
    </location>
</feature>
<dbReference type="Proteomes" id="UP000001568">
    <property type="component" value="Chromosome 8"/>
</dbReference>
<evidence type="ECO:0000256" key="6">
    <source>
        <dbReference type="SAM" id="Phobius"/>
    </source>
</evidence>
<feature type="compositionally biased region" description="Low complexity" evidence="5">
    <location>
        <begin position="247"/>
        <end position="271"/>
    </location>
</feature>
<proteinExistence type="predicted"/>
<dbReference type="EMBL" id="CP000588">
    <property type="protein sequence ID" value="ABO97339.1"/>
    <property type="molecule type" value="Genomic_DNA"/>
</dbReference>
<keyword evidence="3 6" id="KW-1133">Transmembrane helix</keyword>
<dbReference type="OrthoDB" id="73612at2759"/>
<dbReference type="KEGG" id="olu:OSTLU_32886"/>
<evidence type="ECO:0000256" key="4">
    <source>
        <dbReference type="ARBA" id="ARBA00023136"/>
    </source>
</evidence>
<feature type="transmembrane region" description="Helical" evidence="6">
    <location>
        <begin position="93"/>
        <end position="113"/>
    </location>
</feature>
<sequence>MVIGEKTFDAAFALEAYATTRKPWTLVTSGYVERSFAALVVDCWGLLYIGGILEPVWGAKELTRFVVGVNLATTTLAWLSMCALYALSAGDEFYLFAKFSGFHGVLAALLLALRQTSPEEPVFAGEGALGAGTSGVVASLRALRNKHLIGAYLCFTAAYAFMSGGAHHHVGLYLFDIWGAYSAWVYLRFFQPHGSGARGDDSDDFAFAALFPPAARPVIARVSAPIGAAARALEARRRRAREEADTRAAASTATAKPAQSPAAAAAAAVVRAKLESSSAREEDDDAKSKREARAARGRALVEARANADASP</sequence>
<name>A4S0W2_OSTLU</name>
<evidence type="ECO:0000256" key="5">
    <source>
        <dbReference type="SAM" id="MobiDB-lite"/>
    </source>
</evidence>
<dbReference type="GO" id="GO:0006890">
    <property type="term" value="P:retrograde vesicle-mediated transport, Golgi to endoplasmic reticulum"/>
    <property type="evidence" value="ECO:0007669"/>
    <property type="project" value="InterPro"/>
</dbReference>
<dbReference type="STRING" id="436017.A4S0W2"/>
<dbReference type="InterPro" id="IPR035952">
    <property type="entry name" value="Rhomboid-like_sf"/>
</dbReference>
<dbReference type="Pfam" id="PF08551">
    <property type="entry name" value="DUF1751"/>
    <property type="match status" value="1"/>
</dbReference>
<evidence type="ECO:0000313" key="7">
    <source>
        <dbReference type="EMBL" id="ABO97339.1"/>
    </source>
</evidence>
<feature type="transmembrane region" description="Helical" evidence="6">
    <location>
        <begin position="148"/>
        <end position="166"/>
    </location>
</feature>
<gene>
    <name evidence="7" type="ORF">OSTLU_32886</name>
</gene>
<accession>A4S0W2</accession>
<dbReference type="Gramene" id="ABO97339">
    <property type="protein sequence ID" value="ABO97339"/>
    <property type="gene ID" value="OSTLU_32886"/>
</dbReference>
<dbReference type="SMART" id="SM01160">
    <property type="entry name" value="DUF1751"/>
    <property type="match status" value="1"/>
</dbReference>
<dbReference type="HOGENOM" id="CLU_895425_0_0_1"/>
<feature type="transmembrane region" description="Helical" evidence="6">
    <location>
        <begin position="65"/>
        <end position="87"/>
    </location>
</feature>
<organism evidence="7 8">
    <name type="scientific">Ostreococcus lucimarinus (strain CCE9901)</name>
    <dbReference type="NCBI Taxonomy" id="436017"/>
    <lineage>
        <taxon>Eukaryota</taxon>
        <taxon>Viridiplantae</taxon>
        <taxon>Chlorophyta</taxon>
        <taxon>Mamiellophyceae</taxon>
        <taxon>Mamiellales</taxon>
        <taxon>Bathycoccaceae</taxon>
        <taxon>Ostreococcus</taxon>
    </lineage>
</organism>
<comment type="subcellular location">
    <subcellularLocation>
        <location evidence="1">Membrane</location>
        <topology evidence="1">Multi-pass membrane protein</topology>
    </subcellularLocation>
</comment>
<dbReference type="GO" id="GO:0005794">
    <property type="term" value="C:Golgi apparatus"/>
    <property type="evidence" value="ECO:0007669"/>
    <property type="project" value="TreeGrafter"/>
</dbReference>
<keyword evidence="4 6" id="KW-0472">Membrane</keyword>
<dbReference type="PANTHER" id="PTHR13377">
    <property type="entry name" value="PLACENTAL PROTEIN 6"/>
    <property type="match status" value="1"/>
</dbReference>
<protein>
    <submittedName>
        <fullName evidence="7">Uncharacterized protein</fullName>
    </submittedName>
</protein>
<dbReference type="PANTHER" id="PTHR13377:SF3">
    <property type="entry name" value="TRANSMEMBRANE PROTEIN 115"/>
    <property type="match status" value="1"/>
</dbReference>
<dbReference type="InterPro" id="IPR013861">
    <property type="entry name" value="TMEM115/Pdh1/Rbl19"/>
</dbReference>
<dbReference type="eggNOG" id="KOG2890">
    <property type="taxonomic scope" value="Eukaryota"/>
</dbReference>
<dbReference type="GeneID" id="5003381"/>
<evidence type="ECO:0000256" key="1">
    <source>
        <dbReference type="ARBA" id="ARBA00004141"/>
    </source>
</evidence>
<reference evidence="7 8" key="1">
    <citation type="journal article" date="2007" name="Proc. Natl. Acad. Sci. U.S.A.">
        <title>The tiny eukaryote Ostreococcus provides genomic insights into the paradox of plankton speciation.</title>
        <authorList>
            <person name="Palenik B."/>
            <person name="Grimwood J."/>
            <person name="Aerts A."/>
            <person name="Rouze P."/>
            <person name="Salamov A."/>
            <person name="Putnam N."/>
            <person name="Dupont C."/>
            <person name="Jorgensen R."/>
            <person name="Derelle E."/>
            <person name="Rombauts S."/>
            <person name="Zhou K."/>
            <person name="Otillar R."/>
            <person name="Merchant S.S."/>
            <person name="Podell S."/>
            <person name="Gaasterland T."/>
            <person name="Napoli C."/>
            <person name="Gendler K."/>
            <person name="Manuell A."/>
            <person name="Tai V."/>
            <person name="Vallon O."/>
            <person name="Piganeau G."/>
            <person name="Jancek S."/>
            <person name="Heijde M."/>
            <person name="Jabbari K."/>
            <person name="Bowler C."/>
            <person name="Lohr M."/>
            <person name="Robbens S."/>
            <person name="Werner G."/>
            <person name="Dubchak I."/>
            <person name="Pazour G.J."/>
            <person name="Ren Q."/>
            <person name="Paulsen I."/>
            <person name="Delwiche C."/>
            <person name="Schmutz J."/>
            <person name="Rokhsar D."/>
            <person name="Van de Peer Y."/>
            <person name="Moreau H."/>
            <person name="Grigoriev I.V."/>
        </authorList>
    </citation>
    <scope>NUCLEOTIDE SEQUENCE [LARGE SCALE GENOMIC DNA]</scope>
    <source>
        <strain evidence="7 8">CCE9901</strain>
    </source>
</reference>
<dbReference type="SUPFAM" id="SSF144091">
    <property type="entry name" value="Rhomboid-like"/>
    <property type="match status" value="1"/>
</dbReference>
<dbReference type="RefSeq" id="XP_001419046.1">
    <property type="nucleotide sequence ID" value="XM_001419009.1"/>
</dbReference>